<organism evidence="5 6">
    <name type="scientific">Paenibacillus agri</name>
    <dbReference type="NCBI Taxonomy" id="2744309"/>
    <lineage>
        <taxon>Bacteria</taxon>
        <taxon>Bacillati</taxon>
        <taxon>Bacillota</taxon>
        <taxon>Bacilli</taxon>
        <taxon>Bacillales</taxon>
        <taxon>Paenibacillaceae</taxon>
        <taxon>Paenibacillus</taxon>
    </lineage>
</organism>
<evidence type="ECO:0000313" key="6">
    <source>
        <dbReference type="Proteomes" id="UP000564806"/>
    </source>
</evidence>
<dbReference type="EMBL" id="JABWCS010000221">
    <property type="protein sequence ID" value="NUU64129.1"/>
    <property type="molecule type" value="Genomic_DNA"/>
</dbReference>
<dbReference type="GO" id="GO:0046353">
    <property type="term" value="F:aminoglycoside 3-N-acetyltransferase activity"/>
    <property type="evidence" value="ECO:0007669"/>
    <property type="project" value="UniProtKB-EC"/>
</dbReference>
<sequence>MKQSHALQTKNSIINDLKQIGVQEGMTLIVHASLKALGKVVGGPVTVILALEEAVGLNGNIVMPTQTEHLCEPMEYNDGLTEEEIQIIKDNMPIYYPDLTPTSYMGFIPETFRKQNGVLRSSHPHVSFAAWGKNAKRITDNHSLDYGLSETSPLGRIYELEGYILFLGVPADTNTSLHLAEYRQKNTFIQPKVWGVKISVDGVEQWTTYDDINNESDDFGLIFDDFKSNSNVVKEGLVGEAKSYLIPQREMVDYALEWMNRNRR</sequence>
<evidence type="ECO:0000256" key="3">
    <source>
        <dbReference type="ARBA" id="ARBA00023315"/>
    </source>
</evidence>
<dbReference type="Pfam" id="PF02522">
    <property type="entry name" value="Antibiotic_NAT"/>
    <property type="match status" value="1"/>
</dbReference>
<dbReference type="GO" id="GO:0046677">
    <property type="term" value="P:response to antibiotic"/>
    <property type="evidence" value="ECO:0007669"/>
    <property type="project" value="UniProtKB-KW"/>
</dbReference>
<reference evidence="5" key="1">
    <citation type="submission" date="2020-06" db="EMBL/GenBank/DDBJ databases">
        <title>Paenibacillus sp. nov., isolated from soil.</title>
        <authorList>
            <person name="Seo Y.L."/>
        </authorList>
    </citation>
    <scope>NUCLEOTIDE SEQUENCE [LARGE SCALE GENOMIC DNA]</scope>
    <source>
        <strain evidence="5">JW14</strain>
    </source>
</reference>
<dbReference type="AlphaFoldDB" id="A0A850EWV7"/>
<keyword evidence="4" id="KW-0046">Antibiotic resistance</keyword>
<dbReference type="PANTHER" id="PTHR11104">
    <property type="entry name" value="AMINOGLYCOSIDE N3-ACETYLTRANSFERASE"/>
    <property type="match status" value="1"/>
</dbReference>
<keyword evidence="2 4" id="KW-0808">Transferase</keyword>
<protein>
    <recommendedName>
        <fullName evidence="4">Aminoglycoside N(3)-acetyltransferase</fullName>
        <ecNumber evidence="4">2.3.1.-</ecNumber>
    </recommendedName>
</protein>
<accession>A0A850EWV7</accession>
<dbReference type="PANTHER" id="PTHR11104:SF0">
    <property type="entry name" value="SPBETA PROPHAGE-DERIVED AMINOGLYCOSIDE N(3')-ACETYLTRANSFERASE-LIKE PROTEIN YOKD"/>
    <property type="match status" value="1"/>
</dbReference>
<evidence type="ECO:0000256" key="4">
    <source>
        <dbReference type="RuleBase" id="RU365031"/>
    </source>
</evidence>
<dbReference type="EC" id="2.3.1.-" evidence="4"/>
<keyword evidence="3 4" id="KW-0012">Acyltransferase</keyword>
<dbReference type="InterPro" id="IPR003679">
    <property type="entry name" value="Amioglycoside_AcTrfase"/>
</dbReference>
<evidence type="ECO:0000313" key="5">
    <source>
        <dbReference type="EMBL" id="NUU64129.1"/>
    </source>
</evidence>
<name>A0A850EWV7_9BACL</name>
<evidence type="ECO:0000256" key="2">
    <source>
        <dbReference type="ARBA" id="ARBA00022679"/>
    </source>
</evidence>
<dbReference type="InterPro" id="IPR028345">
    <property type="entry name" value="Antibiotic_NAT-like"/>
</dbReference>
<gene>
    <name evidence="5" type="ORF">HPT30_27640</name>
</gene>
<comment type="catalytic activity">
    <reaction evidence="4">
        <text>a 2-deoxystreptamine antibiotic + acetyl-CoA = an N(3)-acetyl-2-deoxystreptamine antibiotic + CoA + H(+)</text>
        <dbReference type="Rhea" id="RHEA:12665"/>
        <dbReference type="ChEBI" id="CHEBI:15378"/>
        <dbReference type="ChEBI" id="CHEBI:57287"/>
        <dbReference type="ChEBI" id="CHEBI:57288"/>
        <dbReference type="ChEBI" id="CHEBI:57921"/>
        <dbReference type="ChEBI" id="CHEBI:77452"/>
        <dbReference type="EC" id="2.3.1.81"/>
    </reaction>
</comment>
<comment type="similarity">
    <text evidence="1 4">Belongs to the antibiotic N-acetyltransferase family.</text>
</comment>
<proteinExistence type="inferred from homology"/>
<dbReference type="SUPFAM" id="SSF110710">
    <property type="entry name" value="TTHA0583/YokD-like"/>
    <property type="match status" value="1"/>
</dbReference>
<keyword evidence="6" id="KW-1185">Reference proteome</keyword>
<comment type="caution">
    <text evidence="5">The sequence shown here is derived from an EMBL/GenBank/DDBJ whole genome shotgun (WGS) entry which is preliminary data.</text>
</comment>
<dbReference type="RefSeq" id="WP_175374480.1">
    <property type="nucleotide sequence ID" value="NZ_JABWCS010000221.1"/>
</dbReference>
<evidence type="ECO:0000256" key="1">
    <source>
        <dbReference type="ARBA" id="ARBA00006383"/>
    </source>
</evidence>
<dbReference type="Proteomes" id="UP000564806">
    <property type="component" value="Unassembled WGS sequence"/>
</dbReference>